<sequence>MANRQSLKDLQERLAKRLSAAKTQAITASWLAVEVGGQKCLFPLVQSGEIFPWTVVQTVPYTKPWYVGVASLRGGLHGVVDLLQLPGMGGAGTATGSDRVSSESRLVSLHSALGVNAVLWVDRLLGLRNPSTFTALGVRPPDAPPYLARSLIDRDGQTWQELDLQVLAAEPEFLAIAA</sequence>
<organism evidence="2 3">
    <name type="scientific">Hydrogenophaga aromaticivorans</name>
    <dbReference type="NCBI Taxonomy" id="2610898"/>
    <lineage>
        <taxon>Bacteria</taxon>
        <taxon>Pseudomonadati</taxon>
        <taxon>Pseudomonadota</taxon>
        <taxon>Betaproteobacteria</taxon>
        <taxon>Burkholderiales</taxon>
        <taxon>Comamonadaceae</taxon>
        <taxon>Hydrogenophaga</taxon>
    </lineage>
</organism>
<gene>
    <name evidence="2" type="ORF">F3K02_00150</name>
</gene>
<dbReference type="SUPFAM" id="SSF50341">
    <property type="entry name" value="CheW-like"/>
    <property type="match status" value="1"/>
</dbReference>
<dbReference type="GO" id="GO:0006935">
    <property type="term" value="P:chemotaxis"/>
    <property type="evidence" value="ECO:0007669"/>
    <property type="project" value="InterPro"/>
</dbReference>
<dbReference type="PROSITE" id="PS50851">
    <property type="entry name" value="CHEW"/>
    <property type="match status" value="1"/>
</dbReference>
<feature type="domain" description="CheW-like" evidence="1">
    <location>
        <begin position="27"/>
        <end position="173"/>
    </location>
</feature>
<accession>A0A7Y8KVQ0</accession>
<dbReference type="EMBL" id="VYGV01000001">
    <property type="protein sequence ID" value="NWF43677.1"/>
    <property type="molecule type" value="Genomic_DNA"/>
</dbReference>
<dbReference type="RefSeq" id="WP_177131942.1">
    <property type="nucleotide sequence ID" value="NZ_JAGPWB010000009.1"/>
</dbReference>
<reference evidence="2 3" key="1">
    <citation type="submission" date="2019-09" db="EMBL/GenBank/DDBJ databases">
        <title>Hydrogenophaga aromatica sp. nov., isolated from a para-xylene-degrading enrichment culture.</title>
        <authorList>
            <person name="Tancsics A."/>
            <person name="Banerjee S."/>
        </authorList>
    </citation>
    <scope>NUCLEOTIDE SEQUENCE [LARGE SCALE GENOMIC DNA]</scope>
    <source>
        <strain evidence="2 3">D2P1</strain>
    </source>
</reference>
<dbReference type="AlphaFoldDB" id="A0A7Y8KVQ0"/>
<comment type="caution">
    <text evidence="2">The sequence shown here is derived from an EMBL/GenBank/DDBJ whole genome shotgun (WGS) entry which is preliminary data.</text>
</comment>
<evidence type="ECO:0000259" key="1">
    <source>
        <dbReference type="PROSITE" id="PS50851"/>
    </source>
</evidence>
<evidence type="ECO:0000313" key="3">
    <source>
        <dbReference type="Proteomes" id="UP000545507"/>
    </source>
</evidence>
<dbReference type="GO" id="GO:0007165">
    <property type="term" value="P:signal transduction"/>
    <property type="evidence" value="ECO:0007669"/>
    <property type="project" value="InterPro"/>
</dbReference>
<protein>
    <submittedName>
        <fullName evidence="2">Chemotaxis protein CheW</fullName>
    </submittedName>
</protein>
<keyword evidence="3" id="KW-1185">Reference proteome</keyword>
<dbReference type="InterPro" id="IPR002545">
    <property type="entry name" value="CheW-lke_dom"/>
</dbReference>
<evidence type="ECO:0000313" key="2">
    <source>
        <dbReference type="EMBL" id="NWF43677.1"/>
    </source>
</evidence>
<dbReference type="Pfam" id="PF01584">
    <property type="entry name" value="CheW"/>
    <property type="match status" value="1"/>
</dbReference>
<dbReference type="Proteomes" id="UP000545507">
    <property type="component" value="Unassembled WGS sequence"/>
</dbReference>
<dbReference type="InterPro" id="IPR036061">
    <property type="entry name" value="CheW-like_dom_sf"/>
</dbReference>
<proteinExistence type="predicted"/>
<name>A0A7Y8KVQ0_9BURK</name>
<dbReference type="Gene3D" id="2.40.50.180">
    <property type="entry name" value="CheA-289, Domain 4"/>
    <property type="match status" value="1"/>
</dbReference>